<evidence type="ECO:0000313" key="2">
    <source>
        <dbReference type="EMBL" id="KAF4460145.1"/>
    </source>
</evidence>
<evidence type="ECO:0000313" key="3">
    <source>
        <dbReference type="Proteomes" id="UP000554235"/>
    </source>
</evidence>
<protein>
    <submittedName>
        <fullName evidence="2">Uncharacterized protein</fullName>
    </submittedName>
</protein>
<feature type="compositionally biased region" description="Polar residues" evidence="1">
    <location>
        <begin position="47"/>
        <end position="56"/>
    </location>
</feature>
<sequence length="217" mass="23511">MRSCRSIPRTWSKPRRKRRADEDENEDDSTSRKRPKTGAPSLPRAANSGSRGSNRNKPPFAGKPRGRPSGLQQASQDPLQKTLSWNPHAAPFTPSTSQVAAPQSASSVTPDKGASNVEDAASQESGVVQQVQSNDEATTSFHSNTPSVTPVTPEALDNTRQSGATRPDDLTEYEQPLDRQNGWSTNNESGEEECSEGECSEEDSSVQHSIPSSPYNF</sequence>
<feature type="compositionally biased region" description="Polar residues" evidence="1">
    <location>
        <begin position="206"/>
        <end position="217"/>
    </location>
</feature>
<feature type="compositionally biased region" description="Polar residues" evidence="1">
    <location>
        <begin position="70"/>
        <end position="85"/>
    </location>
</feature>
<proteinExistence type="predicted"/>
<gene>
    <name evidence="2" type="ORF">FALBO_13080</name>
</gene>
<comment type="caution">
    <text evidence="2">The sequence shown here is derived from an EMBL/GenBank/DDBJ whole genome shotgun (WGS) entry which is preliminary data.</text>
</comment>
<dbReference type="Proteomes" id="UP000554235">
    <property type="component" value="Unassembled WGS sequence"/>
</dbReference>
<feature type="compositionally biased region" description="Low complexity" evidence="1">
    <location>
        <begin position="94"/>
        <end position="110"/>
    </location>
</feature>
<dbReference type="AlphaFoldDB" id="A0A8H4L1W1"/>
<feature type="compositionally biased region" description="Polar residues" evidence="1">
    <location>
        <begin position="133"/>
        <end position="150"/>
    </location>
</feature>
<feature type="compositionally biased region" description="Acidic residues" evidence="1">
    <location>
        <begin position="189"/>
        <end position="204"/>
    </location>
</feature>
<evidence type="ECO:0000256" key="1">
    <source>
        <dbReference type="SAM" id="MobiDB-lite"/>
    </source>
</evidence>
<keyword evidence="3" id="KW-1185">Reference proteome</keyword>
<dbReference type="EMBL" id="JAADYS010002004">
    <property type="protein sequence ID" value="KAF4460145.1"/>
    <property type="molecule type" value="Genomic_DNA"/>
</dbReference>
<organism evidence="2 3">
    <name type="scientific">Fusarium albosuccineum</name>
    <dbReference type="NCBI Taxonomy" id="1237068"/>
    <lineage>
        <taxon>Eukaryota</taxon>
        <taxon>Fungi</taxon>
        <taxon>Dikarya</taxon>
        <taxon>Ascomycota</taxon>
        <taxon>Pezizomycotina</taxon>
        <taxon>Sordariomycetes</taxon>
        <taxon>Hypocreomycetidae</taxon>
        <taxon>Hypocreales</taxon>
        <taxon>Nectriaceae</taxon>
        <taxon>Fusarium</taxon>
        <taxon>Fusarium decemcellulare species complex</taxon>
    </lineage>
</organism>
<name>A0A8H4L1W1_9HYPO</name>
<reference evidence="2 3" key="1">
    <citation type="submission" date="2020-01" db="EMBL/GenBank/DDBJ databases">
        <title>Identification and distribution of gene clusters putatively required for synthesis of sphingolipid metabolism inhibitors in phylogenetically diverse species of the filamentous fungus Fusarium.</title>
        <authorList>
            <person name="Kim H.-S."/>
            <person name="Busman M."/>
            <person name="Brown D.W."/>
            <person name="Divon H."/>
            <person name="Uhlig S."/>
            <person name="Proctor R.H."/>
        </authorList>
    </citation>
    <scope>NUCLEOTIDE SEQUENCE [LARGE SCALE GENOMIC DNA]</scope>
    <source>
        <strain evidence="2 3">NRRL 20459</strain>
    </source>
</reference>
<accession>A0A8H4L1W1</accession>
<feature type="region of interest" description="Disordered" evidence="1">
    <location>
        <begin position="1"/>
        <end position="217"/>
    </location>
</feature>